<evidence type="ECO:0000256" key="1">
    <source>
        <dbReference type="SAM" id="MobiDB-lite"/>
    </source>
</evidence>
<feature type="region of interest" description="Disordered" evidence="1">
    <location>
        <begin position="24"/>
        <end position="43"/>
    </location>
</feature>
<gene>
    <name evidence="2" type="ORF">EUAN_23820</name>
</gene>
<name>A0A1S1V415_9FIRM</name>
<dbReference type="AlphaFoldDB" id="A0A1S1V415"/>
<reference evidence="2 3" key="1">
    <citation type="submission" date="2016-09" db="EMBL/GenBank/DDBJ databases">
        <title>Genome sequence of Eubacterium angustum.</title>
        <authorList>
            <person name="Poehlein A."/>
            <person name="Daniel R."/>
        </authorList>
    </citation>
    <scope>NUCLEOTIDE SEQUENCE [LARGE SCALE GENOMIC DNA]</scope>
    <source>
        <strain evidence="2 3">DSM 1989</strain>
    </source>
</reference>
<comment type="caution">
    <text evidence="2">The sequence shown here is derived from an EMBL/GenBank/DDBJ whole genome shotgun (WGS) entry which is preliminary data.</text>
</comment>
<accession>A0A1S1V415</accession>
<evidence type="ECO:0000313" key="3">
    <source>
        <dbReference type="Proteomes" id="UP000180254"/>
    </source>
</evidence>
<keyword evidence="3" id="KW-1185">Reference proteome</keyword>
<evidence type="ECO:0000313" key="2">
    <source>
        <dbReference type="EMBL" id="OHW61258.1"/>
    </source>
</evidence>
<dbReference type="Proteomes" id="UP000180254">
    <property type="component" value="Unassembled WGS sequence"/>
</dbReference>
<proteinExistence type="predicted"/>
<dbReference type="EMBL" id="MKIE01000019">
    <property type="protein sequence ID" value="OHW61258.1"/>
    <property type="molecule type" value="Genomic_DNA"/>
</dbReference>
<dbReference type="RefSeq" id="WP_071064739.1">
    <property type="nucleotide sequence ID" value="NZ_MKIE01000019.1"/>
</dbReference>
<organism evidence="2 3">
    <name type="scientific">Andreesenia angusta</name>
    <dbReference type="NCBI Taxonomy" id="39480"/>
    <lineage>
        <taxon>Bacteria</taxon>
        <taxon>Bacillati</taxon>
        <taxon>Bacillota</taxon>
        <taxon>Tissierellia</taxon>
        <taxon>Tissierellales</taxon>
        <taxon>Gottschalkiaceae</taxon>
        <taxon>Andreesenia</taxon>
    </lineage>
</organism>
<sequence>MSIKGKLAANKGIMDGIKEAGEKVHAEGAKEYSSPAESNSFESILKKQSKPELIRATYYLRQDQIDSITEYSELSGKRKNEFLRDLLDAAFAELKKSQG</sequence>
<dbReference type="STRING" id="39480.EUAN_23820"/>
<protein>
    <submittedName>
        <fullName evidence="2">Uncharacterized protein</fullName>
    </submittedName>
</protein>